<dbReference type="InterPro" id="IPR006342">
    <property type="entry name" value="FkbM_mtfrase"/>
</dbReference>
<dbReference type="Proteomes" id="UP000230233">
    <property type="component" value="Chromosome IV"/>
</dbReference>
<dbReference type="OrthoDB" id="5815019at2759"/>
<dbReference type="InterPro" id="IPR029063">
    <property type="entry name" value="SAM-dependent_MTases_sf"/>
</dbReference>
<feature type="transmembrane region" description="Helical" evidence="1">
    <location>
        <begin position="6"/>
        <end position="25"/>
    </location>
</feature>
<sequence>MIYTQSTTITALISVVLLINLLNLISVWRLENKFEGDEVIDIYNPKALVELKVKSLSNSESRIRDLYSASRSSSNKNFYKAVKLEAFCAIKERVGDIDDGGKYVCHPRMVKKTNCTLISLGLNNQVTFDQHIWNVTGRHCKILGADKDPQHSETQGYYEKMGGELFVGMIPNELTVSSMMEKSGRKDVDILKMDIEKGEHGALEPFIREYSVCQILIEIHGTPAEHLKMLKIMARYHFRIFNVDPNPYCIECSEYSLIHDSCMDRYGVVPLTPIIPRSEY</sequence>
<name>A0A2G5TVY5_9PELO</name>
<keyword evidence="1" id="KW-1133">Transmembrane helix</keyword>
<keyword evidence="4" id="KW-1185">Reference proteome</keyword>
<comment type="caution">
    <text evidence="3">The sequence shown here is derived from an EMBL/GenBank/DDBJ whole genome shotgun (WGS) entry which is preliminary data.</text>
</comment>
<protein>
    <recommendedName>
        <fullName evidence="2">Methyltransferase FkbM domain-containing protein</fullName>
    </recommendedName>
</protein>
<dbReference type="SUPFAM" id="SSF53335">
    <property type="entry name" value="S-adenosyl-L-methionine-dependent methyltransferases"/>
    <property type="match status" value="1"/>
</dbReference>
<evidence type="ECO:0000259" key="2">
    <source>
        <dbReference type="Pfam" id="PF05050"/>
    </source>
</evidence>
<dbReference type="PANTHER" id="PTHR32026">
    <property type="entry name" value="METHYLTRANSFERASE-LIKE PROTEIN 24"/>
    <property type="match status" value="1"/>
</dbReference>
<reference evidence="4" key="1">
    <citation type="submission" date="2017-10" db="EMBL/GenBank/DDBJ databases">
        <title>Rapid genome shrinkage in a self-fertile nematode reveals novel sperm competition proteins.</title>
        <authorList>
            <person name="Yin D."/>
            <person name="Schwarz E.M."/>
            <person name="Thomas C.G."/>
            <person name="Felde R.L."/>
            <person name="Korf I.F."/>
            <person name="Cutter A.D."/>
            <person name="Schartner C.M."/>
            <person name="Ralston E.J."/>
            <person name="Meyer B.J."/>
            <person name="Haag E.S."/>
        </authorList>
    </citation>
    <scope>NUCLEOTIDE SEQUENCE [LARGE SCALE GENOMIC DNA]</scope>
    <source>
        <strain evidence="4">JU1422</strain>
    </source>
</reference>
<keyword evidence="1" id="KW-0812">Transmembrane</keyword>
<gene>
    <name evidence="3" type="primary">Cnig_chr_IV.g12145</name>
    <name evidence="3" type="ORF">B9Z55_012145</name>
</gene>
<dbReference type="AlphaFoldDB" id="A0A2G5TVY5"/>
<feature type="domain" description="Methyltransferase FkbM" evidence="2">
    <location>
        <begin position="97"/>
        <end position="240"/>
    </location>
</feature>
<evidence type="ECO:0000256" key="1">
    <source>
        <dbReference type="SAM" id="Phobius"/>
    </source>
</evidence>
<organism evidence="3 4">
    <name type="scientific">Caenorhabditis nigoni</name>
    <dbReference type="NCBI Taxonomy" id="1611254"/>
    <lineage>
        <taxon>Eukaryota</taxon>
        <taxon>Metazoa</taxon>
        <taxon>Ecdysozoa</taxon>
        <taxon>Nematoda</taxon>
        <taxon>Chromadorea</taxon>
        <taxon>Rhabditida</taxon>
        <taxon>Rhabditina</taxon>
        <taxon>Rhabditomorpha</taxon>
        <taxon>Rhabditoidea</taxon>
        <taxon>Rhabditidae</taxon>
        <taxon>Peloderinae</taxon>
        <taxon>Caenorhabditis</taxon>
    </lineage>
</organism>
<accession>A0A2G5TVY5</accession>
<keyword evidence="1" id="KW-0472">Membrane</keyword>
<dbReference type="PANTHER" id="PTHR32026:SF6">
    <property type="entry name" value="METHYLTRANSFERASE FKBM DOMAIN-CONTAINING PROTEIN"/>
    <property type="match status" value="1"/>
</dbReference>
<proteinExistence type="predicted"/>
<evidence type="ECO:0000313" key="3">
    <source>
        <dbReference type="EMBL" id="PIC31442.1"/>
    </source>
</evidence>
<dbReference type="Pfam" id="PF05050">
    <property type="entry name" value="Methyltransf_21"/>
    <property type="match status" value="1"/>
</dbReference>
<dbReference type="EMBL" id="PDUG01000004">
    <property type="protein sequence ID" value="PIC31442.1"/>
    <property type="molecule type" value="Genomic_DNA"/>
</dbReference>
<evidence type="ECO:0000313" key="4">
    <source>
        <dbReference type="Proteomes" id="UP000230233"/>
    </source>
</evidence>
<dbReference type="InterPro" id="IPR026913">
    <property type="entry name" value="METTL24"/>
</dbReference>